<keyword evidence="3" id="KW-1185">Reference proteome</keyword>
<evidence type="ECO:0000256" key="1">
    <source>
        <dbReference type="SAM" id="MobiDB-lite"/>
    </source>
</evidence>
<sequence length="92" mass="10451">MSTLDPVRPPVRGDQTGTAKAYPSLQGQDKAKKQQEAQVRLEIRRQGATAPWRRIMQYWCSLAKYLYQQPQGHGSTSDAPSTQVFLRKSLNF</sequence>
<gene>
    <name evidence="2" type="ORF">SUNI508_08751</name>
</gene>
<evidence type="ECO:0000313" key="2">
    <source>
        <dbReference type="EMBL" id="KAK9417391.1"/>
    </source>
</evidence>
<proteinExistence type="predicted"/>
<name>A0ABR2US37_9PEZI</name>
<feature type="region of interest" description="Disordered" evidence="1">
    <location>
        <begin position="1"/>
        <end position="38"/>
    </location>
</feature>
<accession>A0ABR2US37</accession>
<reference evidence="2 3" key="1">
    <citation type="journal article" date="2024" name="J. Plant Pathol.">
        <title>Sequence and assembly of the genome of Seiridium unicorne, isolate CBS 538.82, causal agent of cypress canker disease.</title>
        <authorList>
            <person name="Scali E."/>
            <person name="Rocca G.D."/>
            <person name="Danti R."/>
            <person name="Garbelotto M."/>
            <person name="Barberini S."/>
            <person name="Baroncelli R."/>
            <person name="Emiliani G."/>
        </authorList>
    </citation>
    <scope>NUCLEOTIDE SEQUENCE [LARGE SCALE GENOMIC DNA]</scope>
    <source>
        <strain evidence="2 3">BM-138-508</strain>
    </source>
</reference>
<comment type="caution">
    <text evidence="2">The sequence shown here is derived from an EMBL/GenBank/DDBJ whole genome shotgun (WGS) entry which is preliminary data.</text>
</comment>
<protein>
    <submittedName>
        <fullName evidence="2">Uncharacterized protein</fullName>
    </submittedName>
</protein>
<dbReference type="EMBL" id="JARVKF010000398">
    <property type="protein sequence ID" value="KAK9417391.1"/>
    <property type="molecule type" value="Genomic_DNA"/>
</dbReference>
<feature type="compositionally biased region" description="Basic and acidic residues" evidence="1">
    <location>
        <begin position="29"/>
        <end position="38"/>
    </location>
</feature>
<organism evidence="2 3">
    <name type="scientific">Seiridium unicorne</name>
    <dbReference type="NCBI Taxonomy" id="138068"/>
    <lineage>
        <taxon>Eukaryota</taxon>
        <taxon>Fungi</taxon>
        <taxon>Dikarya</taxon>
        <taxon>Ascomycota</taxon>
        <taxon>Pezizomycotina</taxon>
        <taxon>Sordariomycetes</taxon>
        <taxon>Xylariomycetidae</taxon>
        <taxon>Amphisphaeriales</taxon>
        <taxon>Sporocadaceae</taxon>
        <taxon>Seiridium</taxon>
    </lineage>
</organism>
<dbReference type="Proteomes" id="UP001408356">
    <property type="component" value="Unassembled WGS sequence"/>
</dbReference>
<evidence type="ECO:0000313" key="3">
    <source>
        <dbReference type="Proteomes" id="UP001408356"/>
    </source>
</evidence>